<evidence type="ECO:0000313" key="10">
    <source>
        <dbReference type="Proteomes" id="UP000094112"/>
    </source>
</evidence>
<comment type="subcellular location">
    <subcellularLocation>
        <location evidence="1">Nucleus</location>
    </subcellularLocation>
</comment>
<dbReference type="PANTHER" id="PTHR12801">
    <property type="entry name" value="RNA EXONUCLEASE REXO1 / RECO3 FAMILY MEMBER-RELATED"/>
    <property type="match status" value="1"/>
</dbReference>
<dbReference type="SMART" id="SM00479">
    <property type="entry name" value="EXOIII"/>
    <property type="match status" value="1"/>
</dbReference>
<evidence type="ECO:0000256" key="1">
    <source>
        <dbReference type="ARBA" id="ARBA00004123"/>
    </source>
</evidence>
<dbReference type="PANTHER" id="PTHR12801:SF115">
    <property type="entry name" value="FI18136P1-RELATED"/>
    <property type="match status" value="1"/>
</dbReference>
<evidence type="ECO:0000259" key="8">
    <source>
        <dbReference type="SMART" id="SM00479"/>
    </source>
</evidence>
<dbReference type="InterPro" id="IPR012337">
    <property type="entry name" value="RNaseH-like_sf"/>
</dbReference>
<dbReference type="CDD" id="cd06145">
    <property type="entry name" value="REX1_like"/>
    <property type="match status" value="1"/>
</dbReference>
<dbReference type="SUPFAM" id="SSF53098">
    <property type="entry name" value="Ribonuclease H-like"/>
    <property type="match status" value="1"/>
</dbReference>
<keyword evidence="6" id="KW-0269">Exonuclease</keyword>
<name>A0A1E3NYD6_WICAA</name>
<evidence type="ECO:0000256" key="4">
    <source>
        <dbReference type="ARBA" id="ARBA00022722"/>
    </source>
</evidence>
<sequence>MLITTHGKELGRVSMVDPRGNVVLDEYVRPYGQVIDYKTPWSGLTPYNIQSAKCDLYDIQRALLNFLCTDDVLIGHAFYHDLRVLNLRHPRIIDTIDIYGNVALKTLARNYLGINIQNGPHDSVEDARATMDLVRARVFN</sequence>
<dbReference type="AlphaFoldDB" id="A0A1E3NYD6"/>
<keyword evidence="3" id="KW-0698">rRNA processing</keyword>
<dbReference type="EMBL" id="KV454212">
    <property type="protein sequence ID" value="ODQ58074.1"/>
    <property type="molecule type" value="Genomic_DNA"/>
</dbReference>
<dbReference type="GO" id="GO:0003676">
    <property type="term" value="F:nucleic acid binding"/>
    <property type="evidence" value="ECO:0007669"/>
    <property type="project" value="InterPro"/>
</dbReference>
<dbReference type="GO" id="GO:0005634">
    <property type="term" value="C:nucleus"/>
    <property type="evidence" value="ECO:0007669"/>
    <property type="project" value="UniProtKB-SubCell"/>
</dbReference>
<gene>
    <name evidence="9" type="ORF">WICANDRAFT_33555</name>
</gene>
<evidence type="ECO:0000313" key="9">
    <source>
        <dbReference type="EMBL" id="ODQ58074.1"/>
    </source>
</evidence>
<proteinExistence type="inferred from homology"/>
<dbReference type="InterPro" id="IPR013520">
    <property type="entry name" value="Ribonucl_H"/>
</dbReference>
<dbReference type="Gene3D" id="3.30.420.10">
    <property type="entry name" value="Ribonuclease H-like superfamily/Ribonuclease H"/>
    <property type="match status" value="1"/>
</dbReference>
<dbReference type="Proteomes" id="UP000094112">
    <property type="component" value="Unassembled WGS sequence"/>
</dbReference>
<reference evidence="9 10" key="1">
    <citation type="journal article" date="2016" name="Proc. Natl. Acad. Sci. U.S.A.">
        <title>Comparative genomics of biotechnologically important yeasts.</title>
        <authorList>
            <person name="Riley R."/>
            <person name="Haridas S."/>
            <person name="Wolfe K.H."/>
            <person name="Lopes M.R."/>
            <person name="Hittinger C.T."/>
            <person name="Goeker M."/>
            <person name="Salamov A.A."/>
            <person name="Wisecaver J.H."/>
            <person name="Long T.M."/>
            <person name="Calvey C.H."/>
            <person name="Aerts A.L."/>
            <person name="Barry K.W."/>
            <person name="Choi C."/>
            <person name="Clum A."/>
            <person name="Coughlan A.Y."/>
            <person name="Deshpande S."/>
            <person name="Douglass A.P."/>
            <person name="Hanson S.J."/>
            <person name="Klenk H.-P."/>
            <person name="LaButti K.M."/>
            <person name="Lapidus A."/>
            <person name="Lindquist E.A."/>
            <person name="Lipzen A.M."/>
            <person name="Meier-Kolthoff J.P."/>
            <person name="Ohm R.A."/>
            <person name="Otillar R.P."/>
            <person name="Pangilinan J.L."/>
            <person name="Peng Y."/>
            <person name="Rokas A."/>
            <person name="Rosa C.A."/>
            <person name="Scheuner C."/>
            <person name="Sibirny A.A."/>
            <person name="Slot J.C."/>
            <person name="Stielow J.B."/>
            <person name="Sun H."/>
            <person name="Kurtzman C.P."/>
            <person name="Blackwell M."/>
            <person name="Grigoriev I.V."/>
            <person name="Jeffries T.W."/>
        </authorList>
    </citation>
    <scope>NUCLEOTIDE SEQUENCE [LARGE SCALE GENOMIC DNA]</scope>
    <source>
        <strain evidence="10">ATCC 58044 / CBS 1984 / NCYC 433 / NRRL Y-366-8</strain>
    </source>
</reference>
<dbReference type="RefSeq" id="XP_019037281.1">
    <property type="nucleotide sequence ID" value="XM_019182087.1"/>
</dbReference>
<evidence type="ECO:0000256" key="6">
    <source>
        <dbReference type="ARBA" id="ARBA00022839"/>
    </source>
</evidence>
<dbReference type="GO" id="GO:0004527">
    <property type="term" value="F:exonuclease activity"/>
    <property type="evidence" value="ECO:0007669"/>
    <property type="project" value="UniProtKB-KW"/>
</dbReference>
<protein>
    <recommendedName>
        <fullName evidence="8">Exonuclease domain-containing protein</fullName>
    </recommendedName>
</protein>
<dbReference type="InterPro" id="IPR047021">
    <property type="entry name" value="REXO1/3/4-like"/>
</dbReference>
<comment type="similarity">
    <text evidence="2">Belongs to the REXO1/REXO3 family.</text>
</comment>
<keyword evidence="7" id="KW-0539">Nucleus</keyword>
<organism evidence="9 10">
    <name type="scientific">Wickerhamomyces anomalus (strain ATCC 58044 / CBS 1984 / NCYC 433 / NRRL Y-366-8)</name>
    <name type="common">Yeast</name>
    <name type="synonym">Hansenula anomala</name>
    <dbReference type="NCBI Taxonomy" id="683960"/>
    <lineage>
        <taxon>Eukaryota</taxon>
        <taxon>Fungi</taxon>
        <taxon>Dikarya</taxon>
        <taxon>Ascomycota</taxon>
        <taxon>Saccharomycotina</taxon>
        <taxon>Saccharomycetes</taxon>
        <taxon>Phaffomycetales</taxon>
        <taxon>Wickerhamomycetaceae</taxon>
        <taxon>Wickerhamomyces</taxon>
    </lineage>
</organism>
<keyword evidence="5" id="KW-0378">Hydrolase</keyword>
<keyword evidence="4" id="KW-0540">Nuclease</keyword>
<dbReference type="InterPro" id="IPR034922">
    <property type="entry name" value="REX1-like_exo"/>
</dbReference>
<evidence type="ECO:0000256" key="7">
    <source>
        <dbReference type="ARBA" id="ARBA00023242"/>
    </source>
</evidence>
<evidence type="ECO:0000256" key="5">
    <source>
        <dbReference type="ARBA" id="ARBA00022801"/>
    </source>
</evidence>
<dbReference type="GeneID" id="30199333"/>
<dbReference type="GO" id="GO:0006364">
    <property type="term" value="P:rRNA processing"/>
    <property type="evidence" value="ECO:0007669"/>
    <property type="project" value="UniProtKB-KW"/>
</dbReference>
<evidence type="ECO:0000256" key="2">
    <source>
        <dbReference type="ARBA" id="ARBA00006357"/>
    </source>
</evidence>
<dbReference type="STRING" id="683960.A0A1E3NYD6"/>
<evidence type="ECO:0000256" key="3">
    <source>
        <dbReference type="ARBA" id="ARBA00022552"/>
    </source>
</evidence>
<dbReference type="OrthoDB" id="8191639at2759"/>
<accession>A0A1E3NYD6</accession>
<dbReference type="InterPro" id="IPR036397">
    <property type="entry name" value="RNaseH_sf"/>
</dbReference>
<keyword evidence="10" id="KW-1185">Reference proteome</keyword>
<feature type="domain" description="Exonuclease" evidence="8">
    <location>
        <begin position="1"/>
        <end position="140"/>
    </location>
</feature>